<organism evidence="2">
    <name type="scientific">Leucothrix mucor</name>
    <dbReference type="NCBI Taxonomy" id="45248"/>
    <lineage>
        <taxon>Bacteria</taxon>
        <taxon>Pseudomonadati</taxon>
        <taxon>Pseudomonadota</taxon>
        <taxon>Gammaproteobacteria</taxon>
        <taxon>Thiotrichales</taxon>
        <taxon>Thiotrichaceae</taxon>
        <taxon>Leucothrix</taxon>
    </lineage>
</organism>
<reference evidence="2" key="1">
    <citation type="journal article" date="2020" name="mSystems">
        <title>Genome- and Community-Level Interaction Insights into Carbon Utilization and Element Cycling Functions of Hydrothermarchaeota in Hydrothermal Sediment.</title>
        <authorList>
            <person name="Zhou Z."/>
            <person name="Liu Y."/>
            <person name="Xu W."/>
            <person name="Pan J."/>
            <person name="Luo Z.H."/>
            <person name="Li M."/>
        </authorList>
    </citation>
    <scope>NUCLEOTIDE SEQUENCE [LARGE SCALE GENOMIC DNA]</scope>
    <source>
        <strain evidence="2">HyVt-493</strain>
    </source>
</reference>
<feature type="domain" description="DUF8082" evidence="1">
    <location>
        <begin position="162"/>
        <end position="225"/>
    </location>
</feature>
<gene>
    <name evidence="2" type="ORF">ENJ51_06070</name>
</gene>
<dbReference type="Proteomes" id="UP000885750">
    <property type="component" value="Unassembled WGS sequence"/>
</dbReference>
<name>A0A7V2WUS2_LEUMU</name>
<comment type="caution">
    <text evidence="2">The sequence shown here is derived from an EMBL/GenBank/DDBJ whole genome shotgun (WGS) entry which is preliminary data.</text>
</comment>
<evidence type="ECO:0000313" key="2">
    <source>
        <dbReference type="EMBL" id="HFC92363.1"/>
    </source>
</evidence>
<sequence length="227" mass="25026">MKSILKKIVALRGVHYACIYNADKILASTFPESNEEGIATVTQAIEQMFSALQAIGKAHNEVYFSLGEMQLIGYLFHDEHLVVLLTDSKINLPLIHMGVKSASVKIRALLSIEKSLQTPVVASVVETSPPPAKVTTAIPQTPPPQETVQTVATISPTLQSVMNNFKELLIDYLGPAAIFVFDDGVDRWREKYVPTEDTLIHLAEILALELNAGDEHNEFIEKSKAFL</sequence>
<evidence type="ECO:0000259" key="1">
    <source>
        <dbReference type="Pfam" id="PF26309"/>
    </source>
</evidence>
<dbReference type="EMBL" id="DRMS01000230">
    <property type="protein sequence ID" value="HFC92363.1"/>
    <property type="molecule type" value="Genomic_DNA"/>
</dbReference>
<protein>
    <recommendedName>
        <fullName evidence="1">DUF8082 domain-containing protein</fullName>
    </recommendedName>
</protein>
<dbReference type="Pfam" id="PF26309">
    <property type="entry name" value="DUF8082"/>
    <property type="match status" value="1"/>
</dbReference>
<accession>A0A7V2WUS2</accession>
<dbReference type="InterPro" id="IPR058395">
    <property type="entry name" value="DUF8082"/>
</dbReference>
<dbReference type="AlphaFoldDB" id="A0A7V2WUS2"/>
<proteinExistence type="predicted"/>